<reference evidence="1" key="1">
    <citation type="submission" date="2021-06" db="EMBL/GenBank/DDBJ databases">
        <title>Updating the genus Pseudomonas: Description of 43 new species and partition of the Pseudomonas putida group.</title>
        <authorList>
            <person name="Girard L."/>
            <person name="Lood C."/>
            <person name="Vandamme P."/>
            <person name="Rokni-Zadeh H."/>
            <person name="Van Noort V."/>
            <person name="Hofte M."/>
            <person name="Lavigne R."/>
            <person name="De Mot R."/>
        </authorList>
    </citation>
    <scope>NUCLEOTIDE SEQUENCE</scope>
    <source>
        <strain evidence="1">SWRI79</strain>
    </source>
</reference>
<evidence type="ECO:0000313" key="2">
    <source>
        <dbReference type="Proteomes" id="UP000886900"/>
    </source>
</evidence>
<sequence>MGNQINNNVLVLYPVIIQGLKKPVIHDANPEGGIPLSLFDEYPEGLLCLIDPWINAASRSVVMAVDDRVDLFVVGRAPPVAGKTINPGEENDRVRLFIPKGILQEGINEIYYKVRRVGQTTPEESLTLKVLFHTLAPGEPGHSARKVQVSADVQTKGVDRAQADRGVVTGMDYSNRRAYDDIRLSIGTTYVDHKVTPAEAAPGSPVVTETLFTPVFERIGDNPRTPFRFSVTDQLGNSSGQSAILEIDVHLQQPALDLRPPSVLEANGTLLNIQEDFYDAEFATVQVAFTGSAPRQTVKVYWVGRNSTYGSEIQTIEYSGQTLTFKVKRIDVIDCIGKVAKVYYTVQRSIDPMPLESRPLHLSVTQVGNLVLTEPRLSSDKRTAMVSYVGMSTGYSVRIAWHGRYKRYGAEFNITNTSEMRLPIEPSWITESAGLPVQINYTILRTGSGEKLRFSWVLRLRL</sequence>
<protein>
    <recommendedName>
        <fullName evidence="3">Ig-like domain-containing protein</fullName>
    </recommendedName>
</protein>
<dbReference type="Proteomes" id="UP000886900">
    <property type="component" value="Unassembled WGS sequence"/>
</dbReference>
<evidence type="ECO:0008006" key="3">
    <source>
        <dbReference type="Google" id="ProtNLM"/>
    </source>
</evidence>
<organism evidence="1 2">
    <name type="scientific">Pseudomonas farris</name>
    <dbReference type="NCBI Taxonomy" id="2841207"/>
    <lineage>
        <taxon>Bacteria</taxon>
        <taxon>Pseudomonadati</taxon>
        <taxon>Pseudomonadota</taxon>
        <taxon>Gammaproteobacteria</taxon>
        <taxon>Pseudomonadales</taxon>
        <taxon>Pseudomonadaceae</taxon>
        <taxon>Pseudomonas</taxon>
    </lineage>
</organism>
<dbReference type="RefSeq" id="WP_217854743.1">
    <property type="nucleotide sequence ID" value="NZ_JAHSTV010000002.1"/>
</dbReference>
<accession>A0ABS6PQE7</accession>
<dbReference type="EMBL" id="JAHSTV010000002">
    <property type="protein sequence ID" value="MBV4462691.1"/>
    <property type="molecule type" value="Genomic_DNA"/>
</dbReference>
<gene>
    <name evidence="1" type="ORF">KVG95_05005</name>
</gene>
<name>A0ABS6PQE7_9PSED</name>
<keyword evidence="2" id="KW-1185">Reference proteome</keyword>
<proteinExistence type="predicted"/>
<evidence type="ECO:0000313" key="1">
    <source>
        <dbReference type="EMBL" id="MBV4462691.1"/>
    </source>
</evidence>
<comment type="caution">
    <text evidence="1">The sequence shown here is derived from an EMBL/GenBank/DDBJ whole genome shotgun (WGS) entry which is preliminary data.</text>
</comment>